<reference evidence="2 3" key="1">
    <citation type="submission" date="2019-01" db="EMBL/GenBank/DDBJ databases">
        <title>Filimonas sp. strain TTM-71.</title>
        <authorList>
            <person name="Chen W.-M."/>
        </authorList>
    </citation>
    <scope>NUCLEOTIDE SEQUENCE [LARGE SCALE GENOMIC DNA]</scope>
    <source>
        <strain evidence="2 3">TTM-71</strain>
    </source>
</reference>
<dbReference type="OrthoDB" id="1094445at2"/>
<evidence type="ECO:0000313" key="3">
    <source>
        <dbReference type="Proteomes" id="UP000290545"/>
    </source>
</evidence>
<dbReference type="Pfam" id="PF16410">
    <property type="entry name" value="DUF5018"/>
    <property type="match status" value="1"/>
</dbReference>
<proteinExistence type="predicted"/>
<feature type="domain" description="DUF5018" evidence="1">
    <location>
        <begin position="54"/>
        <end position="359"/>
    </location>
</feature>
<dbReference type="AlphaFoldDB" id="A0A4V1M9U4"/>
<evidence type="ECO:0000313" key="2">
    <source>
        <dbReference type="EMBL" id="RXK82884.1"/>
    </source>
</evidence>
<organism evidence="2 3">
    <name type="scientific">Filimonas effusa</name>
    <dbReference type="NCBI Taxonomy" id="2508721"/>
    <lineage>
        <taxon>Bacteria</taxon>
        <taxon>Pseudomonadati</taxon>
        <taxon>Bacteroidota</taxon>
        <taxon>Chitinophagia</taxon>
        <taxon>Chitinophagales</taxon>
        <taxon>Chitinophagaceae</taxon>
        <taxon>Filimonas</taxon>
    </lineage>
</organism>
<gene>
    <name evidence="2" type="ORF">ESB13_12185</name>
</gene>
<comment type="caution">
    <text evidence="2">The sequence shown here is derived from an EMBL/GenBank/DDBJ whole genome shotgun (WGS) entry which is preliminary data.</text>
</comment>
<name>A0A4V1M9U4_9BACT</name>
<dbReference type="InterPro" id="IPR011047">
    <property type="entry name" value="Quinoprotein_ADH-like_sf"/>
</dbReference>
<evidence type="ECO:0000259" key="1">
    <source>
        <dbReference type="Pfam" id="PF16410"/>
    </source>
</evidence>
<accession>A0A4V1M9U4</accession>
<dbReference type="Gene3D" id="2.60.40.2340">
    <property type="match status" value="1"/>
</dbReference>
<dbReference type="SUPFAM" id="SSF50998">
    <property type="entry name" value="Quinoprotein alcohol dehydrogenase-like"/>
    <property type="match status" value="1"/>
</dbReference>
<dbReference type="PROSITE" id="PS51257">
    <property type="entry name" value="PROKAR_LIPOPROTEIN"/>
    <property type="match status" value="1"/>
</dbReference>
<dbReference type="Proteomes" id="UP000290545">
    <property type="component" value="Unassembled WGS sequence"/>
</dbReference>
<keyword evidence="3" id="KW-1185">Reference proteome</keyword>
<dbReference type="EMBL" id="SDHZ01000002">
    <property type="protein sequence ID" value="RXK82884.1"/>
    <property type="molecule type" value="Genomic_DNA"/>
</dbReference>
<dbReference type="InterPro" id="IPR032186">
    <property type="entry name" value="DUF5018"/>
</dbReference>
<dbReference type="RefSeq" id="WP_129003648.1">
    <property type="nucleotide sequence ID" value="NZ_SDHZ01000002.1"/>
</dbReference>
<protein>
    <submittedName>
        <fullName evidence="2">DUF5018 domain-containing protein</fullName>
    </submittedName>
</protein>
<sequence>MKSIQYFLAAVMGLTSCFVACRKADPIPRAASSVLSDIYATLEGNGKDRIFEAVRSNDTIYFNIPYFYPVDSDVSTDITKIIVRSTIPGDAVMRPALGMPMDLSKPVNLEITAGNGTKSNFVLVGRQVADLNLRSASITYVDNGSTQVADGIINNTTNEVSFFIIPGIDVSASVLTSTVNPHSKVSIANGTSINLSTNKTLTVTGVDGSTKVYTLKVVAPVKLNYGVGISRLVWQKGAAEINGFATDNNFRSMAVSGDYLVLAVSTTPSTYRIYNRKTGQYVQNMTAPPGSLRSFAIANDSAGHILVVSYAPKNSVFYAYRYNDAFDASPVKLIQWTNNNPAAISGDGGIGRRVNLFGDLTKNAMVSATAGVSNIIYNWRVEGGAVASNTPAVAPYQSGSWSFYAEAQPVSANAGGDYFVNYANEIALVNGSNNSRSVAFTTETAVVGGSHMAMDYFRFNNANFLGIVTFNSSAATSAGLSVFDVTNTSNIALTSSSADFSKFRVFASAAQLTATSNGNGSADICSCFSDDRESMFVYVMLTNGGVMAYEFTKYSPQ</sequence>